<dbReference type="CDD" id="cd22231">
    <property type="entry name" value="RHH_NikR_HicB-like"/>
    <property type="match status" value="1"/>
</dbReference>
<evidence type="ECO:0000259" key="1">
    <source>
        <dbReference type="Pfam" id="PF01402"/>
    </source>
</evidence>
<name>A0A2I8VLW9_9EURY</name>
<reference evidence="2 3" key="1">
    <citation type="submission" date="2018-01" db="EMBL/GenBank/DDBJ databases">
        <title>Complete genome sequence of Salinigranum rubrum GX10T, an extremely halophilic archaeon isolated from a marine solar saltern.</title>
        <authorList>
            <person name="Han S."/>
        </authorList>
    </citation>
    <scope>NUCLEOTIDE SEQUENCE [LARGE SCALE GENOMIC DNA]</scope>
    <source>
        <strain evidence="2 3">GX10</strain>
    </source>
</reference>
<dbReference type="GO" id="GO:0006355">
    <property type="term" value="P:regulation of DNA-templated transcription"/>
    <property type="evidence" value="ECO:0007669"/>
    <property type="project" value="InterPro"/>
</dbReference>
<evidence type="ECO:0000313" key="3">
    <source>
        <dbReference type="Proteomes" id="UP000236584"/>
    </source>
</evidence>
<dbReference type="RefSeq" id="WP_103425768.1">
    <property type="nucleotide sequence ID" value="NZ_CP026309.1"/>
</dbReference>
<dbReference type="InterPro" id="IPR010985">
    <property type="entry name" value="Ribbon_hlx_hlx"/>
</dbReference>
<sequence length="53" mass="5871">MALSVNVTVSMPPEMVDEIDDAKGNKSRSQYIRELIREAENSPFIVSGDMVEA</sequence>
<protein>
    <submittedName>
        <fullName evidence="2">CopG family transcriptional regulator</fullName>
    </submittedName>
</protein>
<keyword evidence="3" id="KW-1185">Reference proteome</keyword>
<dbReference type="InterPro" id="IPR002145">
    <property type="entry name" value="CopG"/>
</dbReference>
<gene>
    <name evidence="2" type="ORF">C2R22_10810</name>
</gene>
<dbReference type="Proteomes" id="UP000236584">
    <property type="component" value="Chromosome"/>
</dbReference>
<feature type="domain" description="Ribbon-helix-helix protein CopG" evidence="1">
    <location>
        <begin position="5"/>
        <end position="39"/>
    </location>
</feature>
<dbReference type="AlphaFoldDB" id="A0A2I8VLW9"/>
<dbReference type="GeneID" id="35592587"/>
<organism evidence="2 3">
    <name type="scientific">Salinigranum rubrum</name>
    <dbReference type="NCBI Taxonomy" id="755307"/>
    <lineage>
        <taxon>Archaea</taxon>
        <taxon>Methanobacteriati</taxon>
        <taxon>Methanobacteriota</taxon>
        <taxon>Stenosarchaea group</taxon>
        <taxon>Halobacteria</taxon>
        <taxon>Halobacteriales</taxon>
        <taxon>Haloferacaceae</taxon>
        <taxon>Salinigranum</taxon>
    </lineage>
</organism>
<accession>A0A2I8VLW9</accession>
<dbReference type="InterPro" id="IPR013321">
    <property type="entry name" value="Arc_rbn_hlx_hlx"/>
</dbReference>
<dbReference type="EMBL" id="CP026309">
    <property type="protein sequence ID" value="AUV82079.1"/>
    <property type="molecule type" value="Genomic_DNA"/>
</dbReference>
<dbReference type="KEGG" id="srub:C2R22_10810"/>
<dbReference type="Gene3D" id="1.10.1220.10">
    <property type="entry name" value="Met repressor-like"/>
    <property type="match status" value="1"/>
</dbReference>
<proteinExistence type="predicted"/>
<dbReference type="OrthoDB" id="240401at2157"/>
<dbReference type="SUPFAM" id="SSF47598">
    <property type="entry name" value="Ribbon-helix-helix"/>
    <property type="match status" value="1"/>
</dbReference>
<evidence type="ECO:0000313" key="2">
    <source>
        <dbReference type="EMBL" id="AUV82079.1"/>
    </source>
</evidence>
<dbReference type="Pfam" id="PF01402">
    <property type="entry name" value="RHH_1"/>
    <property type="match status" value="1"/>
</dbReference>